<keyword evidence="1" id="KW-0973">c-di-GMP</keyword>
<organism evidence="6 7">
    <name type="scientific">Metabacillus herbersteinensis</name>
    <dbReference type="NCBI Taxonomy" id="283816"/>
    <lineage>
        <taxon>Bacteria</taxon>
        <taxon>Bacillati</taxon>
        <taxon>Bacillota</taxon>
        <taxon>Bacilli</taxon>
        <taxon>Bacillales</taxon>
        <taxon>Bacillaceae</taxon>
        <taxon>Metabacillus</taxon>
    </lineage>
</organism>
<dbReference type="EMBL" id="JBHLVO010000005">
    <property type="protein sequence ID" value="MFC0271579.1"/>
    <property type="molecule type" value="Genomic_DNA"/>
</dbReference>
<dbReference type="RefSeq" id="WP_378932746.1">
    <property type="nucleotide sequence ID" value="NZ_JBHLVO010000005.1"/>
</dbReference>
<keyword evidence="6" id="KW-0282">Flagellum</keyword>
<dbReference type="Proteomes" id="UP001589854">
    <property type="component" value="Unassembled WGS sequence"/>
</dbReference>
<proteinExistence type="predicted"/>
<feature type="domain" description="PilZ" evidence="4">
    <location>
        <begin position="97"/>
        <end position="206"/>
    </location>
</feature>
<reference evidence="6 7" key="1">
    <citation type="submission" date="2024-09" db="EMBL/GenBank/DDBJ databases">
        <authorList>
            <person name="Sun Q."/>
            <person name="Mori K."/>
        </authorList>
    </citation>
    <scope>NUCLEOTIDE SEQUENCE [LARGE SCALE GENOMIC DNA]</scope>
    <source>
        <strain evidence="6 7">CCM 7228</strain>
    </source>
</reference>
<dbReference type="Gene3D" id="2.40.10.220">
    <property type="entry name" value="predicted glycosyltransferase like domains"/>
    <property type="match status" value="1"/>
</dbReference>
<dbReference type="InterPro" id="IPR009875">
    <property type="entry name" value="PilZ_domain"/>
</dbReference>
<sequence length="220" mass="25318">MLNIGDVLLLETKDLTNEKLKCKLVERKGNQLYIDYPINEKTGRTAYLMMGTELYVSFVRKDQNAFKFQSEVTGRLKENIPMISLTFPGDDQVIRIQRREYVRVDTNIDIAIHSLNDEFQPFTAVTSDLSAGGTAIIIPRESPLNNGQEVNVWFSLPFQNGNIEHLNVKSKVIRILPGEHPGYNKLPLQFLNIEEKAQQTVIRFCFDQQILMKRRGVIFE</sequence>
<evidence type="ECO:0000313" key="6">
    <source>
        <dbReference type="EMBL" id="MFC0271579.1"/>
    </source>
</evidence>
<evidence type="ECO:0000256" key="2">
    <source>
        <dbReference type="ARBA" id="ARBA00022741"/>
    </source>
</evidence>
<name>A0ABV6GD16_9BACI</name>
<dbReference type="Gene3D" id="2.30.110.10">
    <property type="entry name" value="Electron Transport, Fmn-binding Protein, Chain A"/>
    <property type="match status" value="1"/>
</dbReference>
<dbReference type="SUPFAM" id="SSF141371">
    <property type="entry name" value="PilZ domain-like"/>
    <property type="match status" value="1"/>
</dbReference>
<comment type="caution">
    <text evidence="6">The sequence shown here is derived from an EMBL/GenBank/DDBJ whole genome shotgun (WGS) entry which is preliminary data.</text>
</comment>
<evidence type="ECO:0000256" key="3">
    <source>
        <dbReference type="ARBA" id="ARBA00023143"/>
    </source>
</evidence>
<accession>A0ABV6GD16</accession>
<evidence type="ECO:0000256" key="1">
    <source>
        <dbReference type="ARBA" id="ARBA00022636"/>
    </source>
</evidence>
<evidence type="ECO:0000259" key="5">
    <source>
        <dbReference type="Pfam" id="PF12945"/>
    </source>
</evidence>
<feature type="domain" description="Type III secretion system flagellar brake protein YcgR PilZN" evidence="5">
    <location>
        <begin position="4"/>
        <end position="88"/>
    </location>
</feature>
<dbReference type="InterPro" id="IPR012349">
    <property type="entry name" value="Split_barrel_FMN-bd"/>
</dbReference>
<dbReference type="Pfam" id="PF07238">
    <property type="entry name" value="PilZ"/>
    <property type="match status" value="1"/>
</dbReference>
<evidence type="ECO:0000313" key="7">
    <source>
        <dbReference type="Proteomes" id="UP001589854"/>
    </source>
</evidence>
<dbReference type="InterPro" id="IPR009926">
    <property type="entry name" value="T3SS_YcgR_PilZN"/>
</dbReference>
<keyword evidence="3" id="KW-0975">Bacterial flagellum</keyword>
<dbReference type="Pfam" id="PF12945">
    <property type="entry name" value="PilZNR"/>
    <property type="match status" value="1"/>
</dbReference>
<keyword evidence="7" id="KW-1185">Reference proteome</keyword>
<keyword evidence="6" id="KW-0969">Cilium</keyword>
<keyword evidence="6" id="KW-0966">Cell projection</keyword>
<protein>
    <submittedName>
        <fullName evidence="6">Flagellar brake protein</fullName>
    </submittedName>
</protein>
<gene>
    <name evidence="6" type="ORF">ACFFIX_08935</name>
</gene>
<keyword evidence="2" id="KW-0547">Nucleotide-binding</keyword>
<evidence type="ECO:0000259" key="4">
    <source>
        <dbReference type="Pfam" id="PF07238"/>
    </source>
</evidence>